<dbReference type="Proteomes" id="UP001151760">
    <property type="component" value="Unassembled WGS sequence"/>
</dbReference>
<organism evidence="2 3">
    <name type="scientific">Tanacetum coccineum</name>
    <dbReference type="NCBI Taxonomy" id="301880"/>
    <lineage>
        <taxon>Eukaryota</taxon>
        <taxon>Viridiplantae</taxon>
        <taxon>Streptophyta</taxon>
        <taxon>Embryophyta</taxon>
        <taxon>Tracheophyta</taxon>
        <taxon>Spermatophyta</taxon>
        <taxon>Magnoliopsida</taxon>
        <taxon>eudicotyledons</taxon>
        <taxon>Gunneridae</taxon>
        <taxon>Pentapetalae</taxon>
        <taxon>asterids</taxon>
        <taxon>campanulids</taxon>
        <taxon>Asterales</taxon>
        <taxon>Asteraceae</taxon>
        <taxon>Asteroideae</taxon>
        <taxon>Anthemideae</taxon>
        <taxon>Anthemidinae</taxon>
        <taxon>Tanacetum</taxon>
    </lineage>
</organism>
<reference evidence="2" key="2">
    <citation type="submission" date="2022-01" db="EMBL/GenBank/DDBJ databases">
        <authorList>
            <person name="Yamashiro T."/>
            <person name="Shiraishi A."/>
            <person name="Satake H."/>
            <person name="Nakayama K."/>
        </authorList>
    </citation>
    <scope>NUCLEOTIDE SEQUENCE</scope>
</reference>
<keyword evidence="1" id="KW-1133">Transmembrane helix</keyword>
<gene>
    <name evidence="2" type="ORF">Tco_0823238</name>
</gene>
<feature type="transmembrane region" description="Helical" evidence="1">
    <location>
        <begin position="12"/>
        <end position="45"/>
    </location>
</feature>
<reference evidence="2" key="1">
    <citation type="journal article" date="2022" name="Int. J. Mol. Sci.">
        <title>Draft Genome of Tanacetum Coccineum: Genomic Comparison of Closely Related Tanacetum-Family Plants.</title>
        <authorList>
            <person name="Yamashiro T."/>
            <person name="Shiraishi A."/>
            <person name="Nakayama K."/>
            <person name="Satake H."/>
        </authorList>
    </citation>
    <scope>NUCLEOTIDE SEQUENCE</scope>
</reference>
<keyword evidence="1" id="KW-0812">Transmembrane</keyword>
<feature type="transmembrane region" description="Helical" evidence="1">
    <location>
        <begin position="97"/>
        <end position="120"/>
    </location>
</feature>
<keyword evidence="3" id="KW-1185">Reference proteome</keyword>
<evidence type="ECO:0000313" key="3">
    <source>
        <dbReference type="Proteomes" id="UP001151760"/>
    </source>
</evidence>
<proteinExistence type="predicted"/>
<evidence type="ECO:0000313" key="2">
    <source>
        <dbReference type="EMBL" id="GJT02069.1"/>
    </source>
</evidence>
<sequence>MALSSTLKATIALLIVVVVVTVVVVVVVVVTVVVVVVTVVVVVVVTVVVVVVSRSYPTVRWPDGTNFCSYTPRWTRDCFMMENVHLEHRSLDTAYDFPVTIAGGLGLACVRPLFLLVLIVSERFIILSFPFCLRSAYALVSLSGNPTDILCQSCLPFLGIKHEYSNASCEIVDLLGHHIGALDLRFTSPSQSFLISPSGSTYQSTSANLLDSAGAIVMLNTDSIFSNHRVSLTTPSVPLKSKGLAFKIQSRGILASSLGWLGPEPLCGRISTLLALPSALQQQSLIKGLLTLPDPLGHRDVDFVQNSELSLKVQTSNCGPGCLCSIAAAAELSSNLNPGLGVTKKVESVELERYGGSRDVGAHS</sequence>
<accession>A0ABQ5ALX8</accession>
<evidence type="ECO:0000256" key="1">
    <source>
        <dbReference type="SAM" id="Phobius"/>
    </source>
</evidence>
<name>A0ABQ5ALX8_9ASTR</name>
<protein>
    <submittedName>
        <fullName evidence="2">Uncharacterized protein</fullName>
    </submittedName>
</protein>
<keyword evidence="1" id="KW-0472">Membrane</keyword>
<comment type="caution">
    <text evidence="2">The sequence shown here is derived from an EMBL/GenBank/DDBJ whole genome shotgun (WGS) entry which is preliminary data.</text>
</comment>
<dbReference type="EMBL" id="BQNB010012319">
    <property type="protein sequence ID" value="GJT02069.1"/>
    <property type="molecule type" value="Genomic_DNA"/>
</dbReference>